<keyword evidence="3 7" id="KW-0347">Helicase</keyword>
<dbReference type="GO" id="GO:0003676">
    <property type="term" value="F:nucleic acid binding"/>
    <property type="evidence" value="ECO:0007669"/>
    <property type="project" value="InterPro"/>
</dbReference>
<dbReference type="SUPFAM" id="SSF52540">
    <property type="entry name" value="P-loop containing nucleoside triphosphate hydrolases"/>
    <property type="match status" value="1"/>
</dbReference>
<feature type="domain" description="Helicase ATP-binding" evidence="5">
    <location>
        <begin position="81"/>
        <end position="250"/>
    </location>
</feature>
<accession>A0A6M3MCP5</accession>
<dbReference type="GO" id="GO:0005829">
    <property type="term" value="C:cytosol"/>
    <property type="evidence" value="ECO:0007669"/>
    <property type="project" value="TreeGrafter"/>
</dbReference>
<dbReference type="GO" id="GO:0016787">
    <property type="term" value="F:hydrolase activity"/>
    <property type="evidence" value="ECO:0007669"/>
    <property type="project" value="UniProtKB-KW"/>
</dbReference>
<dbReference type="Pfam" id="PF00271">
    <property type="entry name" value="Helicase_C"/>
    <property type="match status" value="1"/>
</dbReference>
<evidence type="ECO:0000259" key="6">
    <source>
        <dbReference type="PROSITE" id="PS51194"/>
    </source>
</evidence>
<proteinExistence type="predicted"/>
<evidence type="ECO:0000259" key="5">
    <source>
        <dbReference type="PROSITE" id="PS51192"/>
    </source>
</evidence>
<dbReference type="InterPro" id="IPR027417">
    <property type="entry name" value="P-loop_NTPase"/>
</dbReference>
<evidence type="ECO:0000256" key="3">
    <source>
        <dbReference type="ARBA" id="ARBA00022806"/>
    </source>
</evidence>
<gene>
    <name evidence="7" type="ORF">MM171B00786_0008</name>
</gene>
<keyword evidence="2" id="KW-0378">Hydrolase</keyword>
<organism evidence="7">
    <name type="scientific">viral metagenome</name>
    <dbReference type="NCBI Taxonomy" id="1070528"/>
    <lineage>
        <taxon>unclassified sequences</taxon>
        <taxon>metagenomes</taxon>
        <taxon>organismal metagenomes</taxon>
    </lineage>
</organism>
<dbReference type="CDD" id="cd18787">
    <property type="entry name" value="SF2_C_DEAD"/>
    <property type="match status" value="1"/>
</dbReference>
<keyword evidence="4" id="KW-0067">ATP-binding</keyword>
<dbReference type="InterPro" id="IPR050079">
    <property type="entry name" value="DEAD_box_RNA_helicase"/>
</dbReference>
<dbReference type="SMART" id="SM00490">
    <property type="entry name" value="HELICc"/>
    <property type="match status" value="1"/>
</dbReference>
<dbReference type="Pfam" id="PF00270">
    <property type="entry name" value="DEAD"/>
    <property type="match status" value="1"/>
</dbReference>
<feature type="domain" description="Helicase C-terminal" evidence="6">
    <location>
        <begin position="260"/>
        <end position="391"/>
    </location>
</feature>
<dbReference type="AlphaFoldDB" id="A0A6M3MCP5"/>
<reference evidence="7" key="1">
    <citation type="submission" date="2020-03" db="EMBL/GenBank/DDBJ databases">
        <title>The deep terrestrial virosphere.</title>
        <authorList>
            <person name="Holmfeldt K."/>
            <person name="Nilsson E."/>
            <person name="Simone D."/>
            <person name="Lopez-Fernandez M."/>
            <person name="Wu X."/>
            <person name="de Brujin I."/>
            <person name="Lundin D."/>
            <person name="Andersson A."/>
            <person name="Bertilsson S."/>
            <person name="Dopson M."/>
        </authorList>
    </citation>
    <scope>NUCLEOTIDE SEQUENCE</scope>
    <source>
        <strain evidence="7">MM171B00786</strain>
    </source>
</reference>
<dbReference type="GO" id="GO:0003724">
    <property type="term" value="F:RNA helicase activity"/>
    <property type="evidence" value="ECO:0007669"/>
    <property type="project" value="TreeGrafter"/>
</dbReference>
<evidence type="ECO:0000313" key="7">
    <source>
        <dbReference type="EMBL" id="QJB03323.1"/>
    </source>
</evidence>
<dbReference type="GO" id="GO:0005524">
    <property type="term" value="F:ATP binding"/>
    <property type="evidence" value="ECO:0007669"/>
    <property type="project" value="UniProtKB-KW"/>
</dbReference>
<dbReference type="SMART" id="SM00487">
    <property type="entry name" value="DEXDc"/>
    <property type="match status" value="1"/>
</dbReference>
<dbReference type="PROSITE" id="PS51192">
    <property type="entry name" value="HELICASE_ATP_BIND_1"/>
    <property type="match status" value="1"/>
</dbReference>
<evidence type="ECO:0000256" key="4">
    <source>
        <dbReference type="ARBA" id="ARBA00022840"/>
    </source>
</evidence>
<dbReference type="InterPro" id="IPR044742">
    <property type="entry name" value="DEAD/DEAH_RhlB"/>
</dbReference>
<keyword evidence="1" id="KW-0547">Nucleotide-binding</keyword>
<evidence type="ECO:0000256" key="1">
    <source>
        <dbReference type="ARBA" id="ARBA00022741"/>
    </source>
</evidence>
<dbReference type="Gene3D" id="3.40.50.300">
    <property type="entry name" value="P-loop containing nucleotide triphosphate hydrolases"/>
    <property type="match status" value="2"/>
</dbReference>
<dbReference type="InterPro" id="IPR011545">
    <property type="entry name" value="DEAD/DEAH_box_helicase_dom"/>
</dbReference>
<dbReference type="PANTHER" id="PTHR47959:SF13">
    <property type="entry name" value="ATP-DEPENDENT RNA HELICASE RHLE"/>
    <property type="match status" value="1"/>
</dbReference>
<dbReference type="InterPro" id="IPR014001">
    <property type="entry name" value="Helicase_ATP-bd"/>
</dbReference>
<dbReference type="CDD" id="cd00268">
    <property type="entry name" value="DEADc"/>
    <property type="match status" value="1"/>
</dbReference>
<dbReference type="PANTHER" id="PTHR47959">
    <property type="entry name" value="ATP-DEPENDENT RNA HELICASE RHLE-RELATED"/>
    <property type="match status" value="1"/>
</dbReference>
<dbReference type="EMBL" id="MT143839">
    <property type="protein sequence ID" value="QJB03323.1"/>
    <property type="molecule type" value="Genomic_DNA"/>
</dbReference>
<sequence>MKLMYKQRNHSRYSRRRNFGPRKANIRSFDPRTVIGKITSPISDVCEIKNKFSDFVLDGRLSGNIAAHRFNAPTPIQDQAIPEILSGHDVVGVANTGTGKTAAFLIPLINKIVLNGRSRVLIITPTRELAVQIEKELQGFSSGMGIYSAVCIGGVSIHGQINKLRRGPHFVIGTPGRLLDLENQRKINFNSFDSIVLDEVDRMLDMGFINDMKKIILKLPRNRQSLFFSATLDEKVKGVMSQFVSNPVMISVKVADASTNVRQDVVELRGRNKADVLCELLDTKEASKTLIFMRTKRSADKLHRSLTDVGFHTAVMHGNKTQNQRQRSLEQFRHGRVSALIATDVASRGIDVDDITHVINYDLPEDYDTYIHRIGRTGRVDKKGIALTFIG</sequence>
<dbReference type="InterPro" id="IPR001650">
    <property type="entry name" value="Helicase_C-like"/>
</dbReference>
<protein>
    <submittedName>
        <fullName evidence="7">Putative helicase</fullName>
    </submittedName>
</protein>
<evidence type="ECO:0000256" key="2">
    <source>
        <dbReference type="ARBA" id="ARBA00022801"/>
    </source>
</evidence>
<dbReference type="PROSITE" id="PS51194">
    <property type="entry name" value="HELICASE_CTER"/>
    <property type="match status" value="1"/>
</dbReference>
<name>A0A6M3MCP5_9ZZZZ</name>